<evidence type="ECO:0000313" key="4">
    <source>
        <dbReference type="Proteomes" id="UP000178129"/>
    </source>
</evidence>
<gene>
    <name evidence="3" type="ORF">RCO7_05804</name>
</gene>
<dbReference type="Proteomes" id="UP000178129">
    <property type="component" value="Unassembled WGS sequence"/>
</dbReference>
<dbReference type="Pfam" id="PF13508">
    <property type="entry name" value="Acetyltransf_7"/>
    <property type="match status" value="1"/>
</dbReference>
<dbReference type="PANTHER" id="PTHR42791:SF16">
    <property type="entry name" value="N-ACETYLTRANSFERASE DOMAIN-CONTAINING PROTEIN"/>
    <property type="match status" value="1"/>
</dbReference>
<evidence type="ECO:0000256" key="1">
    <source>
        <dbReference type="SAM" id="MobiDB-lite"/>
    </source>
</evidence>
<dbReference type="InterPro" id="IPR000182">
    <property type="entry name" value="GNAT_dom"/>
</dbReference>
<feature type="domain" description="N-acetyltransferase" evidence="2">
    <location>
        <begin position="121"/>
        <end position="263"/>
    </location>
</feature>
<sequence length="272" mass="31640">MSPPKDDLQSPLQFKNPPLRRTQPPSQEPILIRRARLFESYHIGRIAARTYFNTPLTKYLSPYREKYYGDYEFGFQTRAQARMFSPRNITYFACEKSRPEEPVGYMQFVRMGDDEFANKLDREGAVTWWVWVMMLSWVWGVYVTTKLWWVGGNRSEDPEAVKKFKAMTEEGDELYWQGREDRRNRWHAQSVVVLEEHHGRGIGKRLMAEVCGRADSDGVVTGLEASASGEWMYRSVGFELLARFKDEHNFGGDGGGVMIRHPKGHKNVDVKQ</sequence>
<dbReference type="CDD" id="cd04301">
    <property type="entry name" value="NAT_SF"/>
    <property type="match status" value="1"/>
</dbReference>
<dbReference type="AlphaFoldDB" id="A0A1E1KB71"/>
<dbReference type="PROSITE" id="PS51186">
    <property type="entry name" value="GNAT"/>
    <property type="match status" value="1"/>
</dbReference>
<dbReference type="InterPro" id="IPR016181">
    <property type="entry name" value="Acyl_CoA_acyltransferase"/>
</dbReference>
<organism evidence="3 4">
    <name type="scientific">Rhynchosporium graminicola</name>
    <dbReference type="NCBI Taxonomy" id="2792576"/>
    <lineage>
        <taxon>Eukaryota</taxon>
        <taxon>Fungi</taxon>
        <taxon>Dikarya</taxon>
        <taxon>Ascomycota</taxon>
        <taxon>Pezizomycotina</taxon>
        <taxon>Leotiomycetes</taxon>
        <taxon>Helotiales</taxon>
        <taxon>Ploettnerulaceae</taxon>
        <taxon>Rhynchosporium</taxon>
    </lineage>
</organism>
<dbReference type="SUPFAM" id="SSF55729">
    <property type="entry name" value="Acyl-CoA N-acyltransferases (Nat)"/>
    <property type="match status" value="1"/>
</dbReference>
<dbReference type="PANTHER" id="PTHR42791">
    <property type="entry name" value="GNAT FAMILY ACETYLTRANSFERASE"/>
    <property type="match status" value="1"/>
</dbReference>
<name>A0A1E1KB71_9HELO</name>
<evidence type="ECO:0000259" key="2">
    <source>
        <dbReference type="PROSITE" id="PS51186"/>
    </source>
</evidence>
<protein>
    <recommendedName>
        <fullName evidence="2">N-acetyltransferase domain-containing protein</fullName>
    </recommendedName>
</protein>
<proteinExistence type="predicted"/>
<comment type="caution">
    <text evidence="3">The sequence shown here is derived from an EMBL/GenBank/DDBJ whole genome shotgun (WGS) entry which is preliminary data.</text>
</comment>
<dbReference type="InParanoid" id="A0A1E1KB71"/>
<evidence type="ECO:0000313" key="3">
    <source>
        <dbReference type="EMBL" id="CZS95299.1"/>
    </source>
</evidence>
<accession>A0A1E1KB71</accession>
<reference evidence="4" key="1">
    <citation type="submission" date="2016-03" db="EMBL/GenBank/DDBJ databases">
        <authorList>
            <person name="Ploux O."/>
        </authorList>
    </citation>
    <scope>NUCLEOTIDE SEQUENCE [LARGE SCALE GENOMIC DNA]</scope>
    <source>
        <strain evidence="4">UK7</strain>
    </source>
</reference>
<dbReference type="GO" id="GO:0016747">
    <property type="term" value="F:acyltransferase activity, transferring groups other than amino-acyl groups"/>
    <property type="evidence" value="ECO:0007669"/>
    <property type="project" value="InterPro"/>
</dbReference>
<feature type="region of interest" description="Disordered" evidence="1">
    <location>
        <begin position="1"/>
        <end position="26"/>
    </location>
</feature>
<dbReference type="EMBL" id="FJUW01000010">
    <property type="protein sequence ID" value="CZS95299.1"/>
    <property type="molecule type" value="Genomic_DNA"/>
</dbReference>
<dbReference type="InterPro" id="IPR052523">
    <property type="entry name" value="Trichothecene_AcTrans"/>
</dbReference>
<dbReference type="Gene3D" id="3.40.630.30">
    <property type="match status" value="1"/>
</dbReference>
<keyword evidence="4" id="KW-1185">Reference proteome</keyword>